<feature type="transmembrane region" description="Helical" evidence="1">
    <location>
        <begin position="12"/>
        <end position="32"/>
    </location>
</feature>
<comment type="caution">
    <text evidence="2">The sequence shown here is derived from an EMBL/GenBank/DDBJ whole genome shotgun (WGS) entry which is preliminary data.</text>
</comment>
<keyword evidence="1" id="KW-0472">Membrane</keyword>
<proteinExistence type="predicted"/>
<evidence type="ECO:0000313" key="3">
    <source>
        <dbReference type="Proteomes" id="UP000712281"/>
    </source>
</evidence>
<dbReference type="EMBL" id="QGKW02001940">
    <property type="protein sequence ID" value="KAF2557989.1"/>
    <property type="molecule type" value="Genomic_DNA"/>
</dbReference>
<sequence>MCIWVSDGVGVVANMFSFSLCAMWHALGLFTISGFRLPPGNPVLEFGGLGSISHLSIFYAEWLNAQIIDIEISKETYKSEVETSTIGLAVESMVSMWLIKVMLAGEFRELVNEIARPQGLPAFGFQIDKFEQRLRGLAQYKLMVVNREANGGASFIVESVTKQERVQSYVANKPVYLNSL</sequence>
<accession>A0A8S9HJ54</accession>
<protein>
    <submittedName>
        <fullName evidence="2">Uncharacterized protein</fullName>
    </submittedName>
</protein>
<dbReference type="Proteomes" id="UP000712281">
    <property type="component" value="Unassembled WGS sequence"/>
</dbReference>
<name>A0A8S9HJ54_BRACR</name>
<gene>
    <name evidence="2" type="ORF">F2Q68_00016216</name>
</gene>
<organism evidence="2 3">
    <name type="scientific">Brassica cretica</name>
    <name type="common">Mustard</name>
    <dbReference type="NCBI Taxonomy" id="69181"/>
    <lineage>
        <taxon>Eukaryota</taxon>
        <taxon>Viridiplantae</taxon>
        <taxon>Streptophyta</taxon>
        <taxon>Embryophyta</taxon>
        <taxon>Tracheophyta</taxon>
        <taxon>Spermatophyta</taxon>
        <taxon>Magnoliopsida</taxon>
        <taxon>eudicotyledons</taxon>
        <taxon>Gunneridae</taxon>
        <taxon>Pentapetalae</taxon>
        <taxon>rosids</taxon>
        <taxon>malvids</taxon>
        <taxon>Brassicales</taxon>
        <taxon>Brassicaceae</taxon>
        <taxon>Brassiceae</taxon>
        <taxon>Brassica</taxon>
    </lineage>
</organism>
<dbReference type="AlphaFoldDB" id="A0A8S9HJ54"/>
<keyword evidence="1" id="KW-0812">Transmembrane</keyword>
<evidence type="ECO:0000313" key="2">
    <source>
        <dbReference type="EMBL" id="KAF2557989.1"/>
    </source>
</evidence>
<evidence type="ECO:0000256" key="1">
    <source>
        <dbReference type="SAM" id="Phobius"/>
    </source>
</evidence>
<keyword evidence="1" id="KW-1133">Transmembrane helix</keyword>
<reference evidence="2" key="1">
    <citation type="submission" date="2019-12" db="EMBL/GenBank/DDBJ databases">
        <title>Genome sequencing and annotation of Brassica cretica.</title>
        <authorList>
            <person name="Studholme D.J."/>
            <person name="Sarris P.F."/>
        </authorList>
    </citation>
    <scope>NUCLEOTIDE SEQUENCE</scope>
    <source>
        <strain evidence="2">PFS-001/15</strain>
        <tissue evidence="2">Leaf</tissue>
    </source>
</reference>